<comment type="caution">
    <text evidence="1">The sequence shown here is derived from an EMBL/GenBank/DDBJ whole genome shotgun (WGS) entry which is preliminary data.</text>
</comment>
<dbReference type="EMBL" id="VSRR010036296">
    <property type="protein sequence ID" value="MPC73197.1"/>
    <property type="molecule type" value="Genomic_DNA"/>
</dbReference>
<evidence type="ECO:0000313" key="2">
    <source>
        <dbReference type="Proteomes" id="UP000324222"/>
    </source>
</evidence>
<name>A0A5B7HV94_PORTR</name>
<dbReference type="Proteomes" id="UP000324222">
    <property type="component" value="Unassembled WGS sequence"/>
</dbReference>
<accession>A0A5B7HV94</accession>
<keyword evidence="2" id="KW-1185">Reference proteome</keyword>
<reference evidence="1 2" key="1">
    <citation type="submission" date="2019-05" db="EMBL/GenBank/DDBJ databases">
        <title>Another draft genome of Portunus trituberculatus and its Hox gene families provides insights of decapod evolution.</title>
        <authorList>
            <person name="Jeong J.-H."/>
            <person name="Song I."/>
            <person name="Kim S."/>
            <person name="Choi T."/>
            <person name="Kim D."/>
            <person name="Ryu S."/>
            <person name="Kim W."/>
        </authorList>
    </citation>
    <scope>NUCLEOTIDE SEQUENCE [LARGE SCALE GENOMIC DNA]</scope>
    <source>
        <tissue evidence="1">Muscle</tissue>
    </source>
</reference>
<sequence length="99" mass="10351">MPPSGAAALTYGTSLACKQKKKVSQGFADSPALCHVATGISGKWCSRNVAIVYDMPSETRQPYGNMSTCRPATAPWAAGLTGTLPPYANDAMTGVRTIK</sequence>
<protein>
    <submittedName>
        <fullName evidence="1">Uncharacterized protein</fullName>
    </submittedName>
</protein>
<gene>
    <name evidence="1" type="ORF">E2C01_067517</name>
</gene>
<proteinExistence type="predicted"/>
<dbReference type="AlphaFoldDB" id="A0A5B7HV94"/>
<evidence type="ECO:0000313" key="1">
    <source>
        <dbReference type="EMBL" id="MPC73197.1"/>
    </source>
</evidence>
<organism evidence="1 2">
    <name type="scientific">Portunus trituberculatus</name>
    <name type="common">Swimming crab</name>
    <name type="synonym">Neptunus trituberculatus</name>
    <dbReference type="NCBI Taxonomy" id="210409"/>
    <lineage>
        <taxon>Eukaryota</taxon>
        <taxon>Metazoa</taxon>
        <taxon>Ecdysozoa</taxon>
        <taxon>Arthropoda</taxon>
        <taxon>Crustacea</taxon>
        <taxon>Multicrustacea</taxon>
        <taxon>Malacostraca</taxon>
        <taxon>Eumalacostraca</taxon>
        <taxon>Eucarida</taxon>
        <taxon>Decapoda</taxon>
        <taxon>Pleocyemata</taxon>
        <taxon>Brachyura</taxon>
        <taxon>Eubrachyura</taxon>
        <taxon>Portunoidea</taxon>
        <taxon>Portunidae</taxon>
        <taxon>Portuninae</taxon>
        <taxon>Portunus</taxon>
    </lineage>
</organism>